<evidence type="ECO:0000256" key="14">
    <source>
        <dbReference type="ARBA" id="ARBA00059226"/>
    </source>
</evidence>
<keyword evidence="5 19" id="KW-0285">Flavoprotein</keyword>
<feature type="binding site" evidence="17">
    <location>
        <position position="280"/>
    </location>
    <ligand>
        <name>NAD(+)</name>
        <dbReference type="ChEBI" id="CHEBI:57540"/>
    </ligand>
</feature>
<dbReference type="PANTHER" id="PTHR22912">
    <property type="entry name" value="DISULFIDE OXIDOREDUCTASE"/>
    <property type="match status" value="1"/>
</dbReference>
<dbReference type="GO" id="GO:0050660">
    <property type="term" value="F:flavin adenine dinucleotide binding"/>
    <property type="evidence" value="ECO:0007669"/>
    <property type="project" value="TreeGrafter"/>
</dbReference>
<feature type="binding site" evidence="17">
    <location>
        <begin position="405"/>
        <end position="408"/>
    </location>
    <ligand>
        <name>FAD</name>
        <dbReference type="ChEBI" id="CHEBI:57692"/>
    </ligand>
</feature>
<keyword evidence="7 17" id="KW-0274">FAD</keyword>
<comment type="catalytic activity">
    <reaction evidence="13">
        <text>N(6)-[(R)-dihydrolipoyl]-L-lysyl-[protein] + NAD(+) = N(6)-[(R)-lipoyl]-L-lysyl-[protein] + NADH + H(+)</text>
        <dbReference type="Rhea" id="RHEA:15045"/>
        <dbReference type="Rhea" id="RHEA-COMP:10474"/>
        <dbReference type="Rhea" id="RHEA-COMP:10475"/>
        <dbReference type="ChEBI" id="CHEBI:15378"/>
        <dbReference type="ChEBI" id="CHEBI:57540"/>
        <dbReference type="ChEBI" id="CHEBI:57945"/>
        <dbReference type="ChEBI" id="CHEBI:83099"/>
        <dbReference type="ChEBI" id="CHEBI:83100"/>
        <dbReference type="EC" id="1.8.1.4"/>
    </reaction>
</comment>
<dbReference type="PANTHER" id="PTHR22912:SF151">
    <property type="entry name" value="DIHYDROLIPOYL DEHYDROGENASE, MITOCHONDRIAL"/>
    <property type="match status" value="1"/>
</dbReference>
<keyword evidence="10 17" id="KW-0520">NAD</keyword>
<comment type="function">
    <text evidence="14">Lipoamide dehydrogenase is a component of the plastidial pyruvate dehydrogenase complex (PDC).</text>
</comment>
<keyword evidence="9 19" id="KW-0560">Oxidoreductase</keyword>
<evidence type="ECO:0000256" key="4">
    <source>
        <dbReference type="ARBA" id="ARBA00022528"/>
    </source>
</evidence>
<evidence type="ECO:0000256" key="18">
    <source>
        <dbReference type="PIRSR" id="PIRSR000350-4"/>
    </source>
</evidence>
<dbReference type="GO" id="GO:0004148">
    <property type="term" value="F:dihydrolipoyl dehydrogenase (NADH) activity"/>
    <property type="evidence" value="ECO:0007669"/>
    <property type="project" value="UniProtKB-EC"/>
</dbReference>
<dbReference type="GO" id="GO:0046685">
    <property type="term" value="P:response to arsenic-containing substance"/>
    <property type="evidence" value="ECO:0007669"/>
    <property type="project" value="UniProtKB-ARBA"/>
</dbReference>
<evidence type="ECO:0000256" key="5">
    <source>
        <dbReference type="ARBA" id="ARBA00022630"/>
    </source>
</evidence>
<evidence type="ECO:0000256" key="17">
    <source>
        <dbReference type="PIRSR" id="PIRSR000350-3"/>
    </source>
</evidence>
<dbReference type="PIRSF" id="PIRSF000350">
    <property type="entry name" value="Mercury_reductase_MerA"/>
    <property type="match status" value="1"/>
</dbReference>
<protein>
    <recommendedName>
        <fullName evidence="3">dihydrolipoyl dehydrogenase</fullName>
        <ecNumber evidence="3">1.8.1.4</ecNumber>
    </recommendedName>
</protein>
<dbReference type="Gene3D" id="3.30.390.30">
    <property type="match status" value="1"/>
</dbReference>
<reference evidence="22 23" key="1">
    <citation type="journal article" date="2023" name="BMC Biotechnol.">
        <title>Vitis rotundifolia cv Carlos genome sequencing.</title>
        <authorList>
            <person name="Huff M."/>
            <person name="Hulse-Kemp A."/>
            <person name="Scheffler B."/>
            <person name="Youngblood R."/>
            <person name="Simpson S."/>
            <person name="Babiker E."/>
            <person name="Staton M."/>
        </authorList>
    </citation>
    <scope>NUCLEOTIDE SEQUENCE [LARGE SCALE GENOMIC DNA]</scope>
    <source>
        <tissue evidence="22">Leaf</tissue>
    </source>
</reference>
<dbReference type="SUPFAM" id="SSF51905">
    <property type="entry name" value="FAD/NAD(P)-binding domain"/>
    <property type="match status" value="1"/>
</dbReference>
<evidence type="ECO:0000256" key="19">
    <source>
        <dbReference type="RuleBase" id="RU003691"/>
    </source>
</evidence>
<dbReference type="GO" id="GO:0006103">
    <property type="term" value="P:2-oxoglutarate metabolic process"/>
    <property type="evidence" value="ECO:0007669"/>
    <property type="project" value="TreeGrafter"/>
</dbReference>
<keyword evidence="11" id="KW-1015">Disulfide bond</keyword>
<evidence type="ECO:0000256" key="11">
    <source>
        <dbReference type="ARBA" id="ARBA00023157"/>
    </source>
</evidence>
<keyword evidence="12 19" id="KW-0676">Redox-active center</keyword>
<gene>
    <name evidence="22" type="ORF">PVL29_017920</name>
</gene>
<comment type="caution">
    <text evidence="22">The sequence shown here is derived from an EMBL/GenBank/DDBJ whole genome shotgun (WGS) entry which is preliminary data.</text>
</comment>
<evidence type="ECO:0000256" key="13">
    <source>
        <dbReference type="ARBA" id="ARBA00049187"/>
    </source>
</evidence>
<comment type="similarity">
    <text evidence="2 19">Belongs to the class-I pyridine nucleotide-disulfide oxidoreductase family.</text>
</comment>
<evidence type="ECO:0000256" key="10">
    <source>
        <dbReference type="ARBA" id="ARBA00023027"/>
    </source>
</evidence>
<evidence type="ECO:0000256" key="1">
    <source>
        <dbReference type="ARBA" id="ARBA00004470"/>
    </source>
</evidence>
<dbReference type="InterPro" id="IPR016156">
    <property type="entry name" value="FAD/NAD-linked_Rdtase_dimer_sf"/>
</dbReference>
<feature type="binding site" evidence="17">
    <location>
        <position position="399"/>
    </location>
    <ligand>
        <name>FAD</name>
        <dbReference type="ChEBI" id="CHEBI:57692"/>
    </ligand>
</feature>
<evidence type="ECO:0000256" key="12">
    <source>
        <dbReference type="ARBA" id="ARBA00023284"/>
    </source>
</evidence>
<feature type="binding site" evidence="17">
    <location>
        <position position="191"/>
    </location>
    <ligand>
        <name>FAD</name>
        <dbReference type="ChEBI" id="CHEBI:57692"/>
    </ligand>
</feature>
<feature type="binding site" evidence="17">
    <location>
        <position position="353"/>
    </location>
    <ligand>
        <name>NAD(+)</name>
        <dbReference type="ChEBI" id="CHEBI:57540"/>
    </ligand>
</feature>
<dbReference type="Gene3D" id="3.50.50.60">
    <property type="entry name" value="FAD/NAD(P)-binding domain"/>
    <property type="match status" value="2"/>
</dbReference>
<evidence type="ECO:0000256" key="9">
    <source>
        <dbReference type="ARBA" id="ARBA00023002"/>
    </source>
</evidence>
<keyword evidence="8" id="KW-0809">Transit peptide</keyword>
<accession>A0AA39DF57</accession>
<dbReference type="EC" id="1.8.1.4" evidence="3"/>
<evidence type="ECO:0000256" key="3">
    <source>
        <dbReference type="ARBA" id="ARBA00012608"/>
    </source>
</evidence>
<feature type="binding site" evidence="17">
    <location>
        <begin position="257"/>
        <end position="264"/>
    </location>
    <ligand>
        <name>NAD(+)</name>
        <dbReference type="ChEBI" id="CHEBI:57540"/>
    </ligand>
</feature>
<dbReference type="PRINTS" id="PR00368">
    <property type="entry name" value="FADPNR"/>
</dbReference>
<feature type="domain" description="Pyridine nucleotide-disulphide oxidoreductase dimerisation" evidence="20">
    <location>
        <begin position="433"/>
        <end position="544"/>
    </location>
</feature>
<dbReference type="AlphaFoldDB" id="A0AA39DF57"/>
<evidence type="ECO:0000256" key="6">
    <source>
        <dbReference type="ARBA" id="ARBA00022640"/>
    </source>
</evidence>
<dbReference type="Pfam" id="PF02852">
    <property type="entry name" value="Pyr_redox_dim"/>
    <property type="match status" value="1"/>
</dbReference>
<evidence type="ECO:0000313" key="23">
    <source>
        <dbReference type="Proteomes" id="UP001168098"/>
    </source>
</evidence>
<feature type="binding site" evidence="17">
    <location>
        <begin position="220"/>
        <end position="222"/>
    </location>
    <ligand>
        <name>FAD</name>
        <dbReference type="ChEBI" id="CHEBI:57692"/>
    </ligand>
</feature>
<dbReference type="FunFam" id="3.50.50.60:FF:000043">
    <property type="entry name" value="Putative dihydrolipoyl dehydrogenase"/>
    <property type="match status" value="1"/>
</dbReference>
<dbReference type="PRINTS" id="PR00411">
    <property type="entry name" value="PNDRDTASEI"/>
</dbReference>
<keyword evidence="17" id="KW-0547">Nucleotide-binding</keyword>
<comment type="subcellular location">
    <subcellularLocation>
        <location evidence="1">Plastid</location>
        <location evidence="1">Chloroplast stroma</location>
    </subcellularLocation>
</comment>
<dbReference type="Pfam" id="PF07992">
    <property type="entry name" value="Pyr_redox_2"/>
    <property type="match status" value="1"/>
</dbReference>
<dbReference type="InterPro" id="IPR050151">
    <property type="entry name" value="Class-I_Pyr_Nuc-Dis_Oxidored"/>
</dbReference>
<dbReference type="GO" id="GO:0005739">
    <property type="term" value="C:mitochondrion"/>
    <property type="evidence" value="ECO:0007669"/>
    <property type="project" value="TreeGrafter"/>
</dbReference>
<evidence type="ECO:0000259" key="21">
    <source>
        <dbReference type="Pfam" id="PF07992"/>
    </source>
</evidence>
<evidence type="ECO:0000256" key="7">
    <source>
        <dbReference type="ARBA" id="ARBA00022827"/>
    </source>
</evidence>
<proteinExistence type="inferred from homology"/>
<evidence type="ECO:0000256" key="2">
    <source>
        <dbReference type="ARBA" id="ARBA00007532"/>
    </source>
</evidence>
<sequence length="565" mass="59652">MSSLSLWISSSVAVTARSESDHRLRLLSSSSATIATSPALHFCCLRTEALKLGAKSNRWKVVAAAVAPQNGSASDEFDYNLVIIGAGVGGHGAALHAAEKGWKTAIIEGDVVGGTCVNRGCVPSKALLAVSGRMRELQDEHHMKAFGLQVAAAGYDRQGVADHANNLASKIRSNLTNSLKGLGVDILEGVGTILGPQKVKYGKVGSSGNVITAKDIIIATGSVPFVPKGVEVDGKTVITSDQALKLEFVPDWIAIVGSGYIGLEFSDVYTALGSEVTFVEALDQLMPGFDPEIGKLAQRVLINPRKIDYYTGVFASKITPAKDGKPVIIDLIDAKTKEPKDTLEVDAALIATGRAPFTKGLGLENIRVETQRGFVPVDEHMQVIDVDGKLVPHVYCIGDANGKMMLAHAASAQGISVVEQISGKGNVVNHLSIPAACFTHPEISMVGLTEPQAREKAEKEGFEVSVAKTSFKANTKALAENEGEGLAKLIYRPDNGEILGVHIFGLHAADLIHEASNAIALGTRIQDIKFAVHAHPTLSEVLDELFKSAKVKINTSSPGVAPVTV</sequence>
<dbReference type="Proteomes" id="UP001168098">
    <property type="component" value="Unassembled WGS sequence"/>
</dbReference>
<evidence type="ECO:0000256" key="8">
    <source>
        <dbReference type="ARBA" id="ARBA00022946"/>
    </source>
</evidence>
<dbReference type="EMBL" id="JARBHA010000014">
    <property type="protein sequence ID" value="KAJ9681776.1"/>
    <property type="molecule type" value="Genomic_DNA"/>
</dbReference>
<dbReference type="InterPro" id="IPR023753">
    <property type="entry name" value="FAD/NAD-binding_dom"/>
</dbReference>
<name>A0AA39DF57_VITRO</name>
<comment type="subunit">
    <text evidence="15">Homodimer. Part of the plastidial pyruvate dehydrogenase complex (PDC) containing multiple copies of three enzymatic components: pyruvate dehydrogenase (E1), dihydrolipoamide acetyltransferase (E2) and lipoamide dehydrogenase (E3).</text>
</comment>
<dbReference type="InterPro" id="IPR012999">
    <property type="entry name" value="Pyr_OxRdtase_I_AS"/>
</dbReference>
<dbReference type="FunFam" id="3.30.390.30:FF:000001">
    <property type="entry name" value="Dihydrolipoyl dehydrogenase"/>
    <property type="match status" value="1"/>
</dbReference>
<feature type="domain" description="FAD/NAD(P)-binding" evidence="21">
    <location>
        <begin position="79"/>
        <end position="414"/>
    </location>
</feature>
<feature type="active site" description="Proton acceptor" evidence="16">
    <location>
        <position position="535"/>
    </location>
</feature>
<keyword evidence="23" id="KW-1185">Reference proteome</keyword>
<dbReference type="InterPro" id="IPR001100">
    <property type="entry name" value="Pyr_nuc-diS_OxRdtase"/>
</dbReference>
<feature type="disulfide bond" description="Redox-active" evidence="18">
    <location>
        <begin position="116"/>
        <end position="121"/>
    </location>
</feature>
<evidence type="ECO:0000313" key="22">
    <source>
        <dbReference type="EMBL" id="KAJ9681776.1"/>
    </source>
</evidence>
<dbReference type="SUPFAM" id="SSF55424">
    <property type="entry name" value="FAD/NAD-linked reductases, dimerisation (C-terminal) domain"/>
    <property type="match status" value="1"/>
</dbReference>
<dbReference type="GO" id="GO:0045252">
    <property type="term" value="C:oxoglutarate dehydrogenase complex"/>
    <property type="evidence" value="ECO:0007669"/>
    <property type="project" value="TreeGrafter"/>
</dbReference>
<dbReference type="InterPro" id="IPR036188">
    <property type="entry name" value="FAD/NAD-bd_sf"/>
</dbReference>
<evidence type="ECO:0000259" key="20">
    <source>
        <dbReference type="Pfam" id="PF02852"/>
    </source>
</evidence>
<dbReference type="PROSITE" id="PS00076">
    <property type="entry name" value="PYRIDINE_REDOX_1"/>
    <property type="match status" value="1"/>
</dbReference>
<evidence type="ECO:0000256" key="15">
    <source>
        <dbReference type="ARBA" id="ARBA00065519"/>
    </source>
</evidence>
<dbReference type="GO" id="GO:0009570">
    <property type="term" value="C:chloroplast stroma"/>
    <property type="evidence" value="ECO:0007669"/>
    <property type="project" value="UniProtKB-SubCell"/>
</dbReference>
<comment type="cofactor">
    <cofactor evidence="17">
        <name>FAD</name>
        <dbReference type="ChEBI" id="CHEBI:57692"/>
    </cofactor>
    <text evidence="17">Binds 1 FAD per subunit.</text>
</comment>
<keyword evidence="4" id="KW-0150">Chloroplast</keyword>
<feature type="binding site" evidence="17">
    <location>
        <position position="125"/>
    </location>
    <ligand>
        <name>FAD</name>
        <dbReference type="ChEBI" id="CHEBI:57692"/>
    </ligand>
</feature>
<keyword evidence="6" id="KW-0934">Plastid</keyword>
<organism evidence="22 23">
    <name type="scientific">Vitis rotundifolia</name>
    <name type="common">Muscadine grape</name>
    <dbReference type="NCBI Taxonomy" id="103349"/>
    <lineage>
        <taxon>Eukaryota</taxon>
        <taxon>Viridiplantae</taxon>
        <taxon>Streptophyta</taxon>
        <taxon>Embryophyta</taxon>
        <taxon>Tracheophyta</taxon>
        <taxon>Spermatophyta</taxon>
        <taxon>Magnoliopsida</taxon>
        <taxon>eudicotyledons</taxon>
        <taxon>Gunneridae</taxon>
        <taxon>Pentapetalae</taxon>
        <taxon>rosids</taxon>
        <taxon>Vitales</taxon>
        <taxon>Vitaceae</taxon>
        <taxon>Viteae</taxon>
        <taxon>Vitis</taxon>
    </lineage>
</organism>
<evidence type="ECO:0000256" key="16">
    <source>
        <dbReference type="PIRSR" id="PIRSR000350-2"/>
    </source>
</evidence>
<dbReference type="InterPro" id="IPR004099">
    <property type="entry name" value="Pyr_nucl-diS_OxRdtase_dimer"/>
</dbReference>